<reference evidence="2" key="1">
    <citation type="journal article" date="2022" name="bioRxiv">
        <title>Sequencing and chromosome-scale assembly of the giantPleurodeles waltlgenome.</title>
        <authorList>
            <person name="Brown T."/>
            <person name="Elewa A."/>
            <person name="Iarovenko S."/>
            <person name="Subramanian E."/>
            <person name="Araus A.J."/>
            <person name="Petzold A."/>
            <person name="Susuki M."/>
            <person name="Suzuki K.-i.T."/>
            <person name="Hayashi T."/>
            <person name="Toyoda A."/>
            <person name="Oliveira C."/>
            <person name="Osipova E."/>
            <person name="Leigh N.D."/>
            <person name="Simon A."/>
            <person name="Yun M.H."/>
        </authorList>
    </citation>
    <scope>NUCLEOTIDE SEQUENCE</scope>
    <source>
        <strain evidence="2">20211129_DDA</strain>
        <tissue evidence="2">Liver</tissue>
    </source>
</reference>
<comment type="caution">
    <text evidence="2">The sequence shown here is derived from an EMBL/GenBank/DDBJ whole genome shotgun (WGS) entry which is preliminary data.</text>
</comment>
<gene>
    <name evidence="2" type="ORF">NDU88_009530</name>
</gene>
<evidence type="ECO:0000256" key="1">
    <source>
        <dbReference type="SAM" id="MobiDB-lite"/>
    </source>
</evidence>
<organism evidence="2 3">
    <name type="scientific">Pleurodeles waltl</name>
    <name type="common">Iberian ribbed newt</name>
    <dbReference type="NCBI Taxonomy" id="8319"/>
    <lineage>
        <taxon>Eukaryota</taxon>
        <taxon>Metazoa</taxon>
        <taxon>Chordata</taxon>
        <taxon>Craniata</taxon>
        <taxon>Vertebrata</taxon>
        <taxon>Euteleostomi</taxon>
        <taxon>Amphibia</taxon>
        <taxon>Batrachia</taxon>
        <taxon>Caudata</taxon>
        <taxon>Salamandroidea</taxon>
        <taxon>Salamandridae</taxon>
        <taxon>Pleurodelinae</taxon>
        <taxon>Pleurodeles</taxon>
    </lineage>
</organism>
<feature type="region of interest" description="Disordered" evidence="1">
    <location>
        <begin position="53"/>
        <end position="123"/>
    </location>
</feature>
<feature type="compositionally biased region" description="Gly residues" evidence="1">
    <location>
        <begin position="59"/>
        <end position="69"/>
    </location>
</feature>
<evidence type="ECO:0000313" key="2">
    <source>
        <dbReference type="EMBL" id="KAJ1143219.1"/>
    </source>
</evidence>
<name>A0AAV7QRW9_PLEWA</name>
<proteinExistence type="predicted"/>
<dbReference type="Proteomes" id="UP001066276">
    <property type="component" value="Chromosome 6"/>
</dbReference>
<dbReference type="AlphaFoldDB" id="A0AAV7QRW9"/>
<accession>A0AAV7QRW9</accession>
<feature type="compositionally biased region" description="Basic and acidic residues" evidence="1">
    <location>
        <begin position="91"/>
        <end position="103"/>
    </location>
</feature>
<keyword evidence="3" id="KW-1185">Reference proteome</keyword>
<dbReference type="EMBL" id="JANPWB010000010">
    <property type="protein sequence ID" value="KAJ1143219.1"/>
    <property type="molecule type" value="Genomic_DNA"/>
</dbReference>
<protein>
    <submittedName>
        <fullName evidence="2">Uncharacterized protein</fullName>
    </submittedName>
</protein>
<evidence type="ECO:0000313" key="3">
    <source>
        <dbReference type="Proteomes" id="UP001066276"/>
    </source>
</evidence>
<sequence>MFGGPGDHRAGDSLGPARAWRVRRLGALATRSSPTDGGRVWRPLRLGATGGRVPVEAVGRGGSGSGGTTQKGDTWPRPFETEGGRLTPKGQEWDPQRVVERATEFPCPPPRSPRCEGPAKCGVERGPSARWDNWPMGRVARHRPRRILLDGAGPWWSPVTESALLLRPGGEEEGERMFFLGRNECRGGERAAPVRGADSVRTGLLGSRADSDWCWAGPVPAGELNSDGVL</sequence>